<dbReference type="Gene3D" id="3.40.50.1820">
    <property type="entry name" value="alpha/beta hydrolase"/>
    <property type="match status" value="1"/>
</dbReference>
<accession>A0ABT7IN18</accession>
<gene>
    <name evidence="3" type="ORF">MUN46_007505</name>
</gene>
<dbReference type="PANTHER" id="PTHR43194">
    <property type="entry name" value="HYDROLASE ALPHA/BETA FOLD FAMILY"/>
    <property type="match status" value="1"/>
</dbReference>
<dbReference type="InterPro" id="IPR029058">
    <property type="entry name" value="AB_hydrolase_fold"/>
</dbReference>
<keyword evidence="4" id="KW-1185">Reference proteome</keyword>
<dbReference type="GO" id="GO:0016787">
    <property type="term" value="F:hydrolase activity"/>
    <property type="evidence" value="ECO:0007669"/>
    <property type="project" value="UniProtKB-KW"/>
</dbReference>
<sequence length="366" mass="39850">MAKRTALLRLLSAAAASVMAASALAAGPIVLQGQGSFTVGGSTLRHAGTFSEKNFLSPEGQTAYGDHGYVFYQIPSGARRLPIVFQHGGAQTKRTWESTPDGREGFQNIFLRKRYSVYLVDQPHMGEAGLSTRKDEGGNAWAGNPLFADQTFFRLCRLGDGNGFFKGSQFPGGAAAVDAFQRSWNPYSGPLDNELNAKVLGQLFERIGPAVLMAHSMGGTIAWRTPFYTNKVRAIVALEPGGTPFVFPDTEMPRPVKAVFEPLSATALGVPMEKFLKLTRFPILLVYGDNIAEKPVAAVGPDKWRTELEMARQFAAAVNRHGGDARVIHLPEIGIRGNSHFLMTEKNNVQIAGLIEEWLRSKGLDR</sequence>
<dbReference type="RefSeq" id="WP_243377192.1">
    <property type="nucleotide sequence ID" value="NZ_JAKZJU020000001.1"/>
</dbReference>
<dbReference type="CDD" id="cd12810">
    <property type="entry name" value="Esterase_713_like-3"/>
    <property type="match status" value="1"/>
</dbReference>
<dbReference type="SUPFAM" id="SSF53474">
    <property type="entry name" value="alpha/beta-Hydrolases"/>
    <property type="match status" value="1"/>
</dbReference>
<keyword evidence="3" id="KW-0378">Hydrolase</keyword>
<evidence type="ECO:0000313" key="3">
    <source>
        <dbReference type="EMBL" id="MDL2059772.1"/>
    </source>
</evidence>
<dbReference type="Pfam" id="PF12697">
    <property type="entry name" value="Abhydrolase_6"/>
    <property type="match status" value="1"/>
</dbReference>
<evidence type="ECO:0000259" key="2">
    <source>
        <dbReference type="Pfam" id="PF12697"/>
    </source>
</evidence>
<organism evidence="3 4">
    <name type="scientific">Mesosutterella faecium</name>
    <dbReference type="NCBI Taxonomy" id="2925194"/>
    <lineage>
        <taxon>Bacteria</taxon>
        <taxon>Pseudomonadati</taxon>
        <taxon>Pseudomonadota</taxon>
        <taxon>Betaproteobacteria</taxon>
        <taxon>Burkholderiales</taxon>
        <taxon>Sutterellaceae</taxon>
        <taxon>Mesosutterella</taxon>
    </lineage>
</organism>
<evidence type="ECO:0000313" key="4">
    <source>
        <dbReference type="Proteomes" id="UP001165481"/>
    </source>
</evidence>
<name>A0ABT7IN18_9BURK</name>
<reference evidence="3" key="1">
    <citation type="submission" date="2023-03" db="EMBL/GenBank/DDBJ databases">
        <title>Mesosutterella sp. nov. isolated from porcine feces.</title>
        <authorList>
            <person name="Yu S."/>
        </authorList>
    </citation>
    <scope>NUCLEOTIDE SEQUENCE</scope>
    <source>
        <strain evidence="3">AGMB02718</strain>
    </source>
</reference>
<dbReference type="Proteomes" id="UP001165481">
    <property type="component" value="Unassembled WGS sequence"/>
</dbReference>
<protein>
    <submittedName>
        <fullName evidence="3">Alpha/beta fold hydrolase</fullName>
    </submittedName>
</protein>
<feature type="chain" id="PRO_5045094053" evidence="1">
    <location>
        <begin position="26"/>
        <end position="366"/>
    </location>
</feature>
<feature type="domain" description="AB hydrolase-1" evidence="2">
    <location>
        <begin position="83"/>
        <end position="319"/>
    </location>
</feature>
<feature type="signal peptide" evidence="1">
    <location>
        <begin position="1"/>
        <end position="25"/>
    </location>
</feature>
<dbReference type="InterPro" id="IPR000073">
    <property type="entry name" value="AB_hydrolase_1"/>
</dbReference>
<dbReference type="EMBL" id="JAKZJU020000001">
    <property type="protein sequence ID" value="MDL2059772.1"/>
    <property type="molecule type" value="Genomic_DNA"/>
</dbReference>
<dbReference type="InterPro" id="IPR050228">
    <property type="entry name" value="Carboxylesterase_BioH"/>
</dbReference>
<evidence type="ECO:0000256" key="1">
    <source>
        <dbReference type="SAM" id="SignalP"/>
    </source>
</evidence>
<proteinExistence type="predicted"/>
<comment type="caution">
    <text evidence="3">The sequence shown here is derived from an EMBL/GenBank/DDBJ whole genome shotgun (WGS) entry which is preliminary data.</text>
</comment>
<keyword evidence="1" id="KW-0732">Signal</keyword>
<dbReference type="PANTHER" id="PTHR43194:SF4">
    <property type="entry name" value="AB HYDROLASE-1 DOMAIN-CONTAINING PROTEIN"/>
    <property type="match status" value="1"/>
</dbReference>